<name>A0A8S1JAL8_9CHLO</name>
<evidence type="ECO:0000313" key="1">
    <source>
        <dbReference type="EMBL" id="CAD7703265.1"/>
    </source>
</evidence>
<feature type="non-terminal residue" evidence="1">
    <location>
        <position position="1"/>
    </location>
</feature>
<comment type="caution">
    <text evidence="1">The sequence shown here is derived from an EMBL/GenBank/DDBJ whole genome shotgun (WGS) entry which is preliminary data.</text>
</comment>
<accession>A0A8S1JAL8</accession>
<dbReference type="OrthoDB" id="1666796at2759"/>
<sequence>IDDNQNHEDYLIKPGFPVGIKQGGKYYINNHLIFSIYVHPTHGQFSNYRQEAERLAASSIDGRRLLLSKDDVRGVDTAYVELSDAHFSGRSLQQLNEGKYADWNDTQVKTSMYMIVGFEVYPCSVRHDPDSTVEAGKQCLGEPADEQEIQEG</sequence>
<dbReference type="EMBL" id="CAJHUC010002135">
    <property type="protein sequence ID" value="CAD7703265.1"/>
    <property type="molecule type" value="Genomic_DNA"/>
</dbReference>
<dbReference type="Proteomes" id="UP000708148">
    <property type="component" value="Unassembled WGS sequence"/>
</dbReference>
<keyword evidence="2" id="KW-1185">Reference proteome</keyword>
<protein>
    <submittedName>
        <fullName evidence="1">Uncharacterized protein</fullName>
    </submittedName>
</protein>
<evidence type="ECO:0000313" key="2">
    <source>
        <dbReference type="Proteomes" id="UP000708148"/>
    </source>
</evidence>
<reference evidence="1" key="1">
    <citation type="submission" date="2020-12" db="EMBL/GenBank/DDBJ databases">
        <authorList>
            <person name="Iha C."/>
        </authorList>
    </citation>
    <scope>NUCLEOTIDE SEQUENCE</scope>
</reference>
<gene>
    <name evidence="1" type="ORF">OSTQU699_LOCUS8622</name>
</gene>
<proteinExistence type="predicted"/>
<dbReference type="AlphaFoldDB" id="A0A8S1JAL8"/>
<organism evidence="1 2">
    <name type="scientific">Ostreobium quekettii</name>
    <dbReference type="NCBI Taxonomy" id="121088"/>
    <lineage>
        <taxon>Eukaryota</taxon>
        <taxon>Viridiplantae</taxon>
        <taxon>Chlorophyta</taxon>
        <taxon>core chlorophytes</taxon>
        <taxon>Ulvophyceae</taxon>
        <taxon>TCBD clade</taxon>
        <taxon>Bryopsidales</taxon>
        <taxon>Ostreobineae</taxon>
        <taxon>Ostreobiaceae</taxon>
        <taxon>Ostreobium</taxon>
    </lineage>
</organism>